<organism evidence="1 3">
    <name type="scientific">Kluyvera cryocrescens</name>
    <name type="common">Kluyvera citrophila</name>
    <dbReference type="NCBI Taxonomy" id="580"/>
    <lineage>
        <taxon>Bacteria</taxon>
        <taxon>Pseudomonadati</taxon>
        <taxon>Pseudomonadota</taxon>
        <taxon>Gammaproteobacteria</taxon>
        <taxon>Enterobacterales</taxon>
        <taxon>Enterobacteriaceae</taxon>
        <taxon>Kluyvera</taxon>
    </lineage>
</organism>
<evidence type="ECO:0008006" key="4">
    <source>
        <dbReference type="Google" id="ProtNLM"/>
    </source>
</evidence>
<evidence type="ECO:0000313" key="2">
    <source>
        <dbReference type="EMBL" id="MDW3777245.1"/>
    </source>
</evidence>
<gene>
    <name evidence="1" type="ORF">QWU01_00885</name>
    <name evidence="2" type="ORF">QWU01_10510</name>
</gene>
<proteinExistence type="predicted"/>
<evidence type="ECO:0000313" key="1">
    <source>
        <dbReference type="EMBL" id="MDW3775372.1"/>
    </source>
</evidence>
<keyword evidence="1" id="KW-0614">Plasmid</keyword>
<comment type="caution">
    <text evidence="1">The sequence shown here is derived from an EMBL/GenBank/DDBJ whole genome shotgun (WGS) entry which is preliminary data.</text>
</comment>
<dbReference type="Proteomes" id="UP001276300">
    <property type="component" value="Unassembled WGS sequence"/>
</dbReference>
<accession>A0AAW9C282</accession>
<name>A0AAW9C282_KLUCR</name>
<geneLocation type="plasmid" evidence="1">
    <name>pKLU-NDM1</name>
</geneLocation>
<dbReference type="AlphaFoldDB" id="A0AAW9C282"/>
<dbReference type="EMBL" id="JAUEQX010000008">
    <property type="protein sequence ID" value="MDW3777245.1"/>
    <property type="molecule type" value="Genomic_DNA"/>
</dbReference>
<dbReference type="EMBL" id="JAUEQX010000003">
    <property type="protein sequence ID" value="MDW3775372.1"/>
    <property type="molecule type" value="Genomic_DNA"/>
</dbReference>
<dbReference type="RefSeq" id="WP_052544863.1">
    <property type="nucleotide sequence ID" value="NZ_JAUEQX010000003.1"/>
</dbReference>
<reference evidence="1" key="1">
    <citation type="journal article" date="2023" name="J Glob Antimicrob Resist">
        <title>Emergence of NDM-1 and KPC-3 carbapenemases in Kluyvera cryocrescens: Investigating genetic heterogeneity and acquisition routes of blaNDM-1 in Enterobacterales species in Portugal.</title>
        <authorList>
            <person name="Loiodice M."/>
            <person name="Ribeiro M."/>
            <person name="Peixe L."/>
            <person name="Novais A."/>
        </authorList>
    </citation>
    <scope>NUCLEOTIDE SEQUENCE</scope>
    <source>
        <strain evidence="1">K629</strain>
        <plasmid evidence="1">pKLU-NDM1</plasmid>
    </source>
</reference>
<sequence length="221" mass="24455">MDAVRKSFFPGDMQLNELQLRQISACPGNIELQDWLKILVADNAVLVRSLTVIANSDEHHGKTMVCDFDSLISVATAGLKEHEQLLKGNTSPDCEQQETNIPMFYVDGEAAIRLLKGHTRYAAMTTEPKSGKTLPLYINAQSASVAPAETERKGKRLRVAEGRYAAFFPQERPLDGAQIIAWDENGNLLGIGFVRDTRDTGVAIIVNGKKYDSNHVIHWCS</sequence>
<evidence type="ECO:0000313" key="3">
    <source>
        <dbReference type="Proteomes" id="UP001276300"/>
    </source>
</evidence>
<protein>
    <recommendedName>
        <fullName evidence="4">tRNA-specific 2-thiouridylase mnmA</fullName>
    </recommendedName>
</protein>